<proteinExistence type="predicted"/>
<dbReference type="Proteomes" id="UP000317078">
    <property type="component" value="Unassembled WGS sequence"/>
</dbReference>
<evidence type="ECO:0000259" key="1">
    <source>
        <dbReference type="PROSITE" id="PS50995"/>
    </source>
</evidence>
<dbReference type="GO" id="GO:0006950">
    <property type="term" value="P:response to stress"/>
    <property type="evidence" value="ECO:0007669"/>
    <property type="project" value="TreeGrafter"/>
</dbReference>
<dbReference type="InterPro" id="IPR039422">
    <property type="entry name" value="MarR/SlyA-like"/>
</dbReference>
<evidence type="ECO:0000313" key="3">
    <source>
        <dbReference type="Proteomes" id="UP000317078"/>
    </source>
</evidence>
<feature type="domain" description="HTH marR-type" evidence="1">
    <location>
        <begin position="13"/>
        <end position="147"/>
    </location>
</feature>
<keyword evidence="3" id="KW-1185">Reference proteome</keyword>
<dbReference type="PANTHER" id="PTHR33164">
    <property type="entry name" value="TRANSCRIPTIONAL REGULATOR, MARR FAMILY"/>
    <property type="match status" value="1"/>
</dbReference>
<evidence type="ECO:0000313" key="2">
    <source>
        <dbReference type="EMBL" id="TPG56958.1"/>
    </source>
</evidence>
<reference evidence="2 3" key="1">
    <citation type="journal article" date="2019" name="Environ. Microbiol.">
        <title>Species interactions and distinct microbial communities in high Arctic permafrost affected cryosols are associated with the CH4 and CO2 gas fluxes.</title>
        <authorList>
            <person name="Altshuler I."/>
            <person name="Hamel J."/>
            <person name="Turney S."/>
            <person name="Magnuson E."/>
            <person name="Levesque R."/>
            <person name="Greer C."/>
            <person name="Whyte L.G."/>
        </authorList>
    </citation>
    <scope>NUCLEOTIDE SEQUENCE [LARGE SCALE GENOMIC DNA]</scope>
    <source>
        <strain evidence="2 3">S9.3B</strain>
    </source>
</reference>
<dbReference type="SUPFAM" id="SSF46785">
    <property type="entry name" value="Winged helix' DNA-binding domain"/>
    <property type="match status" value="1"/>
</dbReference>
<dbReference type="InterPro" id="IPR000835">
    <property type="entry name" value="HTH_MarR-typ"/>
</dbReference>
<gene>
    <name evidence="2" type="ORF">EAH89_12915</name>
</gene>
<dbReference type="GO" id="GO:0003700">
    <property type="term" value="F:DNA-binding transcription factor activity"/>
    <property type="evidence" value="ECO:0007669"/>
    <property type="project" value="InterPro"/>
</dbReference>
<comment type="caution">
    <text evidence="2">The sequence shown here is derived from an EMBL/GenBank/DDBJ whole genome shotgun (WGS) entry which is preliminary data.</text>
</comment>
<dbReference type="PANTHER" id="PTHR33164:SF57">
    <property type="entry name" value="MARR-FAMILY TRANSCRIPTIONAL REGULATOR"/>
    <property type="match status" value="1"/>
</dbReference>
<dbReference type="Pfam" id="PF12802">
    <property type="entry name" value="MarR_2"/>
    <property type="match status" value="1"/>
</dbReference>
<dbReference type="EMBL" id="RCZP01000010">
    <property type="protein sequence ID" value="TPG56958.1"/>
    <property type="molecule type" value="Genomic_DNA"/>
</dbReference>
<organism evidence="2 3">
    <name type="scientific">Muricoccus nepalensis</name>
    <dbReference type="NCBI Taxonomy" id="1854500"/>
    <lineage>
        <taxon>Bacteria</taxon>
        <taxon>Pseudomonadati</taxon>
        <taxon>Pseudomonadota</taxon>
        <taxon>Alphaproteobacteria</taxon>
        <taxon>Acetobacterales</taxon>
        <taxon>Roseomonadaceae</taxon>
        <taxon>Muricoccus</taxon>
    </lineage>
</organism>
<name>A0A502G506_9PROT</name>
<dbReference type="RefSeq" id="WP_140883650.1">
    <property type="nucleotide sequence ID" value="NZ_RCZP01000010.1"/>
</dbReference>
<dbReference type="Gene3D" id="1.10.10.10">
    <property type="entry name" value="Winged helix-like DNA-binding domain superfamily/Winged helix DNA-binding domain"/>
    <property type="match status" value="1"/>
</dbReference>
<dbReference type="InterPro" id="IPR036388">
    <property type="entry name" value="WH-like_DNA-bd_sf"/>
</dbReference>
<dbReference type="OrthoDB" id="7427954at2"/>
<protein>
    <submittedName>
        <fullName evidence="2">MarR family transcriptional regulator</fullName>
    </submittedName>
</protein>
<dbReference type="AlphaFoldDB" id="A0A502G506"/>
<dbReference type="InterPro" id="IPR036390">
    <property type="entry name" value="WH_DNA-bd_sf"/>
</dbReference>
<accession>A0A502G506</accession>
<dbReference type="SMART" id="SM00347">
    <property type="entry name" value="HTH_MARR"/>
    <property type="match status" value="1"/>
</dbReference>
<dbReference type="PROSITE" id="PS50995">
    <property type="entry name" value="HTH_MARR_2"/>
    <property type="match status" value="1"/>
</dbReference>
<sequence length="164" mass="18062">MQDVPTAEDAWRRDNVGRLLHEAVHRFESRVLARLAARGFGEVRLAHVGVTRNLDTAGTRATELARRASMTKQAMGELIEQCVALRLVSRETDPADRRAKTVRFTAHGFHFLDEFRRAVAEAQAEMGGRLGEARLDALLSALRDYARPDGEAPTCDGAPRGGQA</sequence>